<protein>
    <submittedName>
        <fullName evidence="2">Deaminase</fullName>
    </submittedName>
</protein>
<evidence type="ECO:0000313" key="2">
    <source>
        <dbReference type="EMBL" id="GLH99573.1"/>
    </source>
</evidence>
<dbReference type="PANTHER" id="PTHR38011">
    <property type="entry name" value="DIHYDROFOLATE REDUCTASE FAMILY PROTEIN (AFU_ORTHOLOGUE AFUA_8G06820)"/>
    <property type="match status" value="1"/>
</dbReference>
<accession>A0ABQ5QYE8</accession>
<dbReference type="Gene3D" id="3.40.430.10">
    <property type="entry name" value="Dihydrofolate Reductase, subunit A"/>
    <property type="match status" value="1"/>
</dbReference>
<dbReference type="InterPro" id="IPR002734">
    <property type="entry name" value="RibDG_C"/>
</dbReference>
<dbReference type="EMBL" id="BSDI01000025">
    <property type="protein sequence ID" value="GLH99573.1"/>
    <property type="molecule type" value="Genomic_DNA"/>
</dbReference>
<organism evidence="2 3">
    <name type="scientific">Phytohabitans aurantiacus</name>
    <dbReference type="NCBI Taxonomy" id="3016789"/>
    <lineage>
        <taxon>Bacteria</taxon>
        <taxon>Bacillati</taxon>
        <taxon>Actinomycetota</taxon>
        <taxon>Actinomycetes</taxon>
        <taxon>Micromonosporales</taxon>
        <taxon>Micromonosporaceae</taxon>
    </lineage>
</organism>
<dbReference type="SUPFAM" id="SSF53597">
    <property type="entry name" value="Dihydrofolate reductase-like"/>
    <property type="match status" value="1"/>
</dbReference>
<evidence type="ECO:0000313" key="3">
    <source>
        <dbReference type="Proteomes" id="UP001144280"/>
    </source>
</evidence>
<comment type="caution">
    <text evidence="2">The sequence shown here is derived from an EMBL/GenBank/DDBJ whole genome shotgun (WGS) entry which is preliminary data.</text>
</comment>
<dbReference type="PANTHER" id="PTHR38011:SF11">
    <property type="entry name" value="2,5-DIAMINO-6-RIBOSYLAMINO-4(3H)-PYRIMIDINONE 5'-PHOSPHATE REDUCTASE"/>
    <property type="match status" value="1"/>
</dbReference>
<dbReference type="Proteomes" id="UP001144280">
    <property type="component" value="Unassembled WGS sequence"/>
</dbReference>
<gene>
    <name evidence="2" type="ORF">Pa4123_48490</name>
</gene>
<evidence type="ECO:0000259" key="1">
    <source>
        <dbReference type="Pfam" id="PF01872"/>
    </source>
</evidence>
<name>A0ABQ5QYE8_9ACTN</name>
<feature type="domain" description="Bacterial bifunctional deaminase-reductase C-terminal" evidence="1">
    <location>
        <begin position="26"/>
        <end position="204"/>
    </location>
</feature>
<reference evidence="2" key="1">
    <citation type="submission" date="2022-12" db="EMBL/GenBank/DDBJ databases">
        <title>New Phytohabitans aurantiacus sp. RD004123 nov., an actinomycete isolated from soil.</title>
        <authorList>
            <person name="Triningsih D.W."/>
            <person name="Harunari E."/>
            <person name="Igarashi Y."/>
        </authorList>
    </citation>
    <scope>NUCLEOTIDE SEQUENCE</scope>
    <source>
        <strain evidence="2">RD004123</strain>
    </source>
</reference>
<proteinExistence type="predicted"/>
<dbReference type="InterPro" id="IPR050765">
    <property type="entry name" value="Riboflavin_Biosynth_HTPR"/>
</dbReference>
<dbReference type="Pfam" id="PF01872">
    <property type="entry name" value="RibD_C"/>
    <property type="match status" value="1"/>
</dbReference>
<keyword evidence="3" id="KW-1185">Reference proteome</keyword>
<dbReference type="InterPro" id="IPR024072">
    <property type="entry name" value="DHFR-like_dom_sf"/>
</dbReference>
<sequence>MTPLQAQYYIQTTTFGVLRETGNHMRKLIYYVATTIDGFIAGPDGQFDFFTIDPELMSVVNAEQPETVPTAFRAQCGLETAPNKRFDTVLMGRGTYEPALKEGITSPYAHLRQYVFSQTLSAADPGVEIVSSDPVEFVQRLKEQPGQEIWLCGGGRLAGSLLPMIDELMIKRYPVIAGSGIPMVDRPFDPAGFAVTGVRTFGSGASFTTYVRASDG</sequence>